<evidence type="ECO:0000313" key="22">
    <source>
        <dbReference type="Proteomes" id="UP001066276"/>
    </source>
</evidence>
<keyword evidence="7 19" id="KW-0732">Signal</keyword>
<feature type="compositionally biased region" description="Basic and acidic residues" evidence="17">
    <location>
        <begin position="670"/>
        <end position="684"/>
    </location>
</feature>
<dbReference type="GO" id="GO:0009897">
    <property type="term" value="C:external side of plasma membrane"/>
    <property type="evidence" value="ECO:0007669"/>
    <property type="project" value="TreeGrafter"/>
</dbReference>
<evidence type="ECO:0000313" key="21">
    <source>
        <dbReference type="EMBL" id="KAJ1129583.1"/>
    </source>
</evidence>
<comment type="subcellular location">
    <subcellularLocation>
        <location evidence="2">Cell junction</location>
    </subcellularLocation>
    <subcellularLocation>
        <location evidence="1">Cell membrane</location>
        <topology evidence="1">Single-pass type I membrane protein</topology>
    </subcellularLocation>
    <subcellularLocation>
        <location evidence="3">Membrane raft</location>
    </subcellularLocation>
</comment>
<dbReference type="FunFam" id="2.60.40.10:FF:000357">
    <property type="entry name" value="Fc receptor like 1"/>
    <property type="match status" value="1"/>
</dbReference>
<keyword evidence="5" id="KW-0597">Phosphoprotein</keyword>
<dbReference type="InterPro" id="IPR036179">
    <property type="entry name" value="Ig-like_dom_sf"/>
</dbReference>
<keyword evidence="14" id="KW-0325">Glycoprotein</keyword>
<evidence type="ECO:0000256" key="16">
    <source>
        <dbReference type="ARBA" id="ARBA00049765"/>
    </source>
</evidence>
<evidence type="ECO:0000256" key="18">
    <source>
        <dbReference type="SAM" id="Phobius"/>
    </source>
</evidence>
<reference evidence="21" key="1">
    <citation type="journal article" date="2022" name="bioRxiv">
        <title>Sequencing and chromosome-scale assembly of the giantPleurodeles waltlgenome.</title>
        <authorList>
            <person name="Brown T."/>
            <person name="Elewa A."/>
            <person name="Iarovenko S."/>
            <person name="Subramanian E."/>
            <person name="Araus A.J."/>
            <person name="Petzold A."/>
            <person name="Susuki M."/>
            <person name="Suzuki K.-i.T."/>
            <person name="Hayashi T."/>
            <person name="Toyoda A."/>
            <person name="Oliveira C."/>
            <person name="Osipova E."/>
            <person name="Leigh N.D."/>
            <person name="Simon A."/>
            <person name="Yun M.H."/>
        </authorList>
    </citation>
    <scope>NUCLEOTIDE SEQUENCE</scope>
    <source>
        <strain evidence="21">20211129_DDA</strain>
        <tissue evidence="21">Liver</tissue>
    </source>
</reference>
<evidence type="ECO:0000256" key="15">
    <source>
        <dbReference type="ARBA" id="ARBA00023319"/>
    </source>
</evidence>
<keyword evidence="4" id="KW-1003">Cell membrane</keyword>
<dbReference type="GO" id="GO:0070161">
    <property type="term" value="C:anchoring junction"/>
    <property type="evidence" value="ECO:0007669"/>
    <property type="project" value="UniProtKB-SubCell"/>
</dbReference>
<dbReference type="PROSITE" id="PS50835">
    <property type="entry name" value="IG_LIKE"/>
    <property type="match status" value="5"/>
</dbReference>
<proteinExistence type="predicted"/>
<keyword evidence="13" id="KW-1015">Disulfide bond</keyword>
<feature type="domain" description="Ig-like" evidence="20">
    <location>
        <begin position="502"/>
        <end position="595"/>
    </location>
</feature>
<dbReference type="InterPro" id="IPR003599">
    <property type="entry name" value="Ig_sub"/>
</dbReference>
<feature type="chain" id="PRO_5043563590" description="Platelet endothelial cell adhesion molecule" evidence="19">
    <location>
        <begin position="22"/>
        <end position="742"/>
    </location>
</feature>
<keyword evidence="22" id="KW-1185">Reference proteome</keyword>
<evidence type="ECO:0000256" key="5">
    <source>
        <dbReference type="ARBA" id="ARBA00022553"/>
    </source>
</evidence>
<evidence type="ECO:0000256" key="3">
    <source>
        <dbReference type="ARBA" id="ARBA00004285"/>
    </source>
</evidence>
<feature type="region of interest" description="Disordered" evidence="17">
    <location>
        <begin position="721"/>
        <end position="742"/>
    </location>
</feature>
<evidence type="ECO:0000256" key="13">
    <source>
        <dbReference type="ARBA" id="ARBA00023157"/>
    </source>
</evidence>
<dbReference type="GO" id="GO:0098742">
    <property type="term" value="P:cell-cell adhesion via plasma-membrane adhesion molecules"/>
    <property type="evidence" value="ECO:0007669"/>
    <property type="project" value="TreeGrafter"/>
</dbReference>
<evidence type="ECO:0000256" key="11">
    <source>
        <dbReference type="ARBA" id="ARBA00022989"/>
    </source>
</evidence>
<dbReference type="InterPro" id="IPR003598">
    <property type="entry name" value="Ig_sub2"/>
</dbReference>
<dbReference type="Gene3D" id="2.60.40.10">
    <property type="entry name" value="Immunoglobulins"/>
    <property type="match status" value="6"/>
</dbReference>
<keyword evidence="15" id="KW-0393">Immunoglobulin domain</keyword>
<dbReference type="PANTHER" id="PTHR11481:SF5">
    <property type="entry name" value="PLATELET ENDOTHELIAL CELL ADHESION MOLECULE"/>
    <property type="match status" value="1"/>
</dbReference>
<evidence type="ECO:0000256" key="14">
    <source>
        <dbReference type="ARBA" id="ARBA00023180"/>
    </source>
</evidence>
<dbReference type="GO" id="GO:0004888">
    <property type="term" value="F:transmembrane signaling receptor activity"/>
    <property type="evidence" value="ECO:0007669"/>
    <property type="project" value="TreeGrafter"/>
</dbReference>
<dbReference type="InterPro" id="IPR013783">
    <property type="entry name" value="Ig-like_fold"/>
</dbReference>
<evidence type="ECO:0000256" key="12">
    <source>
        <dbReference type="ARBA" id="ARBA00023136"/>
    </source>
</evidence>
<feature type="domain" description="Ig-like" evidence="20">
    <location>
        <begin position="130"/>
        <end position="214"/>
    </location>
</feature>
<evidence type="ECO:0000256" key="2">
    <source>
        <dbReference type="ARBA" id="ARBA00004282"/>
    </source>
</evidence>
<keyword evidence="12 18" id="KW-0472">Membrane</keyword>
<evidence type="ECO:0000256" key="4">
    <source>
        <dbReference type="ARBA" id="ARBA00022475"/>
    </source>
</evidence>
<dbReference type="AlphaFoldDB" id="A0AAV7PUX4"/>
<dbReference type="GO" id="GO:0006955">
    <property type="term" value="P:immune response"/>
    <property type="evidence" value="ECO:0007669"/>
    <property type="project" value="TreeGrafter"/>
</dbReference>
<evidence type="ECO:0000256" key="19">
    <source>
        <dbReference type="SAM" id="SignalP"/>
    </source>
</evidence>
<comment type="caution">
    <text evidence="21">The sequence shown here is derived from an EMBL/GenBank/DDBJ whole genome shotgun (WGS) entry which is preliminary data.</text>
</comment>
<dbReference type="Proteomes" id="UP001066276">
    <property type="component" value="Chromosome 7"/>
</dbReference>
<sequence>MLLLWTVALLITHLRLYYSGAAVVDDHVFTINQITLHASPLNEVQRGTAVNLTCTMDISQSSAFAIQSEYCFDKEGSLVYCVTSESRRVVYSIDPVQVSHSGYYQCKVNASSMQKSSNEVPLTVTGLAEPTITVSTKEAKEGDSVEVRCEVPDEKPPISFSFIKTNKIQKKEVVFRKALHKNYAVATFQVAEGDAFLRFGCNASIEVMSKPEISELRNQTLVSVAVPFRTPAITVWPSSNITEGKNLTVECKVHTSHTNPEATRLIMQKDKQIMLSSKEEKIVFNVIATLAHMGNYTCKAESSKVSKTSSMYISVSELFPRPRLVASAMDISEGGDLSLSCFITGQNQTALNFFIEKDRALRKPMKQYGKFSKKAEEKDSGSYVCGVTMQNITKISSLVKILVYAAVSRPVLTRDSPGSDVVVGQAFRLRCKSLRGTPPIQYALFRGTDNLGRINVTGNASAVFEVHASRSHHSGEYRCEAKNKNKAPWIESLPINITAIAPVQETVLSIIPPTGEVEDGHELSLLCRVTSGSLPITFTFYHTDKSNKSSTLNVTTVPKHYASWINYDFKKSKEGIYFCTASNKAKITKASSLVPVKVVLQSWKKAIIALSVVTISIAVAAGLIWWYLQRKKKSKQLSLEMARTKNSNNAKVSTGQNTAEDPYYANNENGENHIEKPTEEKKGPGETINDVEYVEVMQDAPDSHKAPVTKGTDTVYSEIRQAQQDAEDNNIVERIEGSPDAT</sequence>
<dbReference type="GO" id="GO:0045121">
    <property type="term" value="C:membrane raft"/>
    <property type="evidence" value="ECO:0007669"/>
    <property type="project" value="UniProtKB-SubCell"/>
</dbReference>
<evidence type="ECO:0000256" key="10">
    <source>
        <dbReference type="ARBA" id="ARBA00022949"/>
    </source>
</evidence>
<keyword evidence="11 18" id="KW-1133">Transmembrane helix</keyword>
<evidence type="ECO:0000256" key="8">
    <source>
        <dbReference type="ARBA" id="ARBA00022737"/>
    </source>
</evidence>
<feature type="compositionally biased region" description="Polar residues" evidence="17">
    <location>
        <begin position="647"/>
        <end position="659"/>
    </location>
</feature>
<feature type="domain" description="Ig-like" evidence="20">
    <location>
        <begin position="320"/>
        <end position="396"/>
    </location>
</feature>
<evidence type="ECO:0000256" key="17">
    <source>
        <dbReference type="SAM" id="MobiDB-lite"/>
    </source>
</evidence>
<evidence type="ECO:0000256" key="1">
    <source>
        <dbReference type="ARBA" id="ARBA00004251"/>
    </source>
</evidence>
<name>A0AAV7PUX4_PLEWA</name>
<dbReference type="PANTHER" id="PTHR11481">
    <property type="entry name" value="IMMUNOGLOBULIN FC RECEPTOR"/>
    <property type="match status" value="1"/>
</dbReference>
<dbReference type="Pfam" id="PF13927">
    <property type="entry name" value="Ig_3"/>
    <property type="match status" value="1"/>
</dbReference>
<feature type="domain" description="Ig-like" evidence="20">
    <location>
        <begin position="410"/>
        <end position="496"/>
    </location>
</feature>
<keyword evidence="6 18" id="KW-0812">Transmembrane</keyword>
<evidence type="ECO:0000256" key="7">
    <source>
        <dbReference type="ARBA" id="ARBA00022729"/>
    </source>
</evidence>
<accession>A0AAV7PUX4</accession>
<dbReference type="Pfam" id="PF13895">
    <property type="entry name" value="Ig_2"/>
    <property type="match status" value="3"/>
</dbReference>
<dbReference type="EMBL" id="JANPWB010000011">
    <property type="protein sequence ID" value="KAJ1129583.1"/>
    <property type="molecule type" value="Genomic_DNA"/>
</dbReference>
<protein>
    <recommendedName>
        <fullName evidence="16">Platelet endothelial cell adhesion molecule</fullName>
    </recommendedName>
</protein>
<evidence type="ECO:0000256" key="9">
    <source>
        <dbReference type="ARBA" id="ARBA00022889"/>
    </source>
</evidence>
<organism evidence="21 22">
    <name type="scientific">Pleurodeles waltl</name>
    <name type="common">Iberian ribbed newt</name>
    <dbReference type="NCBI Taxonomy" id="8319"/>
    <lineage>
        <taxon>Eukaryota</taxon>
        <taxon>Metazoa</taxon>
        <taxon>Chordata</taxon>
        <taxon>Craniata</taxon>
        <taxon>Vertebrata</taxon>
        <taxon>Euteleostomi</taxon>
        <taxon>Amphibia</taxon>
        <taxon>Batrachia</taxon>
        <taxon>Caudata</taxon>
        <taxon>Salamandroidea</taxon>
        <taxon>Salamandridae</taxon>
        <taxon>Pleurodelinae</taxon>
        <taxon>Pleurodeles</taxon>
    </lineage>
</organism>
<feature type="domain" description="Ig-like" evidence="20">
    <location>
        <begin position="231"/>
        <end position="314"/>
    </location>
</feature>
<dbReference type="InterPro" id="IPR050488">
    <property type="entry name" value="Ig_Fc_receptor"/>
</dbReference>
<dbReference type="GO" id="GO:0007166">
    <property type="term" value="P:cell surface receptor signaling pathway"/>
    <property type="evidence" value="ECO:0007669"/>
    <property type="project" value="TreeGrafter"/>
</dbReference>
<dbReference type="SMART" id="SM00408">
    <property type="entry name" value="IGc2"/>
    <property type="match status" value="4"/>
</dbReference>
<dbReference type="SUPFAM" id="SSF48726">
    <property type="entry name" value="Immunoglobulin"/>
    <property type="match status" value="5"/>
</dbReference>
<feature type="compositionally biased region" description="Basic and acidic residues" evidence="17">
    <location>
        <begin position="731"/>
        <end position="742"/>
    </location>
</feature>
<gene>
    <name evidence="21" type="ORF">NDU88_007950</name>
</gene>
<evidence type="ECO:0000259" key="20">
    <source>
        <dbReference type="PROSITE" id="PS50835"/>
    </source>
</evidence>
<keyword evidence="9" id="KW-0130">Cell adhesion</keyword>
<feature type="region of interest" description="Disordered" evidence="17">
    <location>
        <begin position="647"/>
        <end position="688"/>
    </location>
</feature>
<keyword evidence="8" id="KW-0677">Repeat</keyword>
<dbReference type="SMART" id="SM00409">
    <property type="entry name" value="IG"/>
    <property type="match status" value="6"/>
</dbReference>
<evidence type="ECO:0000256" key="6">
    <source>
        <dbReference type="ARBA" id="ARBA00022692"/>
    </source>
</evidence>
<feature type="signal peptide" evidence="19">
    <location>
        <begin position="1"/>
        <end position="21"/>
    </location>
</feature>
<dbReference type="InterPro" id="IPR007110">
    <property type="entry name" value="Ig-like_dom"/>
</dbReference>
<keyword evidence="10" id="KW-0965">Cell junction</keyword>
<feature type="transmembrane region" description="Helical" evidence="18">
    <location>
        <begin position="606"/>
        <end position="628"/>
    </location>
</feature>